<dbReference type="InterPro" id="IPR013527">
    <property type="entry name" value="YicC-like_N"/>
</dbReference>
<dbReference type="AlphaFoldDB" id="A0A2A8CVC3"/>
<dbReference type="Pfam" id="PF08340">
    <property type="entry name" value="YicC-like_C"/>
    <property type="match status" value="1"/>
</dbReference>
<gene>
    <name evidence="9" type="ORF">CRI94_13590</name>
</gene>
<feature type="coiled-coil region" evidence="6">
    <location>
        <begin position="151"/>
        <end position="178"/>
    </location>
</feature>
<dbReference type="PANTHER" id="PTHR30636">
    <property type="entry name" value="UPF0701 PROTEIN YICC"/>
    <property type="match status" value="1"/>
</dbReference>
<dbReference type="NCBIfam" id="TIGR00255">
    <property type="entry name" value="YicC/YloC family endoribonuclease"/>
    <property type="match status" value="1"/>
</dbReference>
<keyword evidence="2" id="KW-0540">Nuclease</keyword>
<keyword evidence="3" id="KW-0255">Endonuclease</keyword>
<evidence type="ECO:0000256" key="1">
    <source>
        <dbReference type="ARBA" id="ARBA00001968"/>
    </source>
</evidence>
<sequence length="294" mass="33151">MINSMTGFGRGSASHAGATATVEIKSVNKRHHDVSVRMPGNLAEKESAIQSALRDTFERGQFTVYVDVESDIDTTVPYRVDEDATAKYAALLRTLQSAAGIDEPITLDDLLRFDNVLTEDRPDDDALLKESWAAVEAATQNAIQELAKMRAQEGRALREDLENRLEAIEDDLEAVEARAPERVREHQQRLRDRLAEIVEDERIDNDRIETEIAVLADKLDISEECVRLRSHIAMFRESIEDDEPSGRKLKFITQEIHREVNTIGAKANDPSISGCGVRMKEEVEKIREQVRNVE</sequence>
<dbReference type="RefSeq" id="WP_098076800.1">
    <property type="nucleotide sequence ID" value="NZ_PDEQ01000007.1"/>
</dbReference>
<evidence type="ECO:0000256" key="2">
    <source>
        <dbReference type="ARBA" id="ARBA00022722"/>
    </source>
</evidence>
<proteinExistence type="inferred from homology"/>
<dbReference type="GO" id="GO:0016787">
    <property type="term" value="F:hydrolase activity"/>
    <property type="evidence" value="ECO:0007669"/>
    <property type="project" value="UniProtKB-KW"/>
</dbReference>
<dbReference type="PANTHER" id="PTHR30636:SF3">
    <property type="entry name" value="UPF0701 PROTEIN YICC"/>
    <property type="match status" value="1"/>
</dbReference>
<name>A0A2A8CVC3_9BACT</name>
<evidence type="ECO:0000259" key="8">
    <source>
        <dbReference type="Pfam" id="PF08340"/>
    </source>
</evidence>
<feature type="domain" description="Endoribonuclease YicC-like C-terminal" evidence="8">
    <location>
        <begin position="175"/>
        <end position="294"/>
    </location>
</feature>
<dbReference type="OrthoDB" id="9771229at2"/>
<keyword evidence="4" id="KW-0378">Hydrolase</keyword>
<comment type="cofactor">
    <cofactor evidence="1">
        <name>a divalent metal cation</name>
        <dbReference type="ChEBI" id="CHEBI:60240"/>
    </cofactor>
</comment>
<evidence type="ECO:0000313" key="9">
    <source>
        <dbReference type="EMBL" id="PEN12551.1"/>
    </source>
</evidence>
<evidence type="ECO:0000256" key="6">
    <source>
        <dbReference type="SAM" id="Coils"/>
    </source>
</evidence>
<dbReference type="GO" id="GO:0004521">
    <property type="term" value="F:RNA endonuclease activity"/>
    <property type="evidence" value="ECO:0007669"/>
    <property type="project" value="InterPro"/>
</dbReference>
<accession>A0A2A8CVC3</accession>
<dbReference type="Pfam" id="PF03755">
    <property type="entry name" value="YicC-like_N"/>
    <property type="match status" value="1"/>
</dbReference>
<evidence type="ECO:0000313" key="10">
    <source>
        <dbReference type="Proteomes" id="UP000220102"/>
    </source>
</evidence>
<dbReference type="Proteomes" id="UP000220102">
    <property type="component" value="Unassembled WGS sequence"/>
</dbReference>
<dbReference type="InterPro" id="IPR013551">
    <property type="entry name" value="YicC-like_C"/>
</dbReference>
<evidence type="ECO:0000259" key="7">
    <source>
        <dbReference type="Pfam" id="PF03755"/>
    </source>
</evidence>
<keyword evidence="6" id="KW-0175">Coiled coil</keyword>
<feature type="domain" description="Endoribonuclease YicC-like N-terminal" evidence="7">
    <location>
        <begin position="2"/>
        <end position="158"/>
    </location>
</feature>
<organism evidence="9 10">
    <name type="scientific">Longibacter salinarum</name>
    <dbReference type="NCBI Taxonomy" id="1850348"/>
    <lineage>
        <taxon>Bacteria</taxon>
        <taxon>Pseudomonadati</taxon>
        <taxon>Rhodothermota</taxon>
        <taxon>Rhodothermia</taxon>
        <taxon>Rhodothermales</taxon>
        <taxon>Salisaetaceae</taxon>
        <taxon>Longibacter</taxon>
    </lineage>
</organism>
<evidence type="ECO:0000256" key="5">
    <source>
        <dbReference type="ARBA" id="ARBA00035648"/>
    </source>
</evidence>
<reference evidence="9 10" key="1">
    <citation type="submission" date="2017-10" db="EMBL/GenBank/DDBJ databases">
        <title>Draft genome of Longibacter Salinarum.</title>
        <authorList>
            <person name="Goh K.M."/>
            <person name="Shamsir M.S."/>
            <person name="Lim S.W."/>
        </authorList>
    </citation>
    <scope>NUCLEOTIDE SEQUENCE [LARGE SCALE GENOMIC DNA]</scope>
    <source>
        <strain evidence="9 10">KCTC 52045</strain>
    </source>
</reference>
<protein>
    <submittedName>
        <fullName evidence="9">YicC family protein</fullName>
    </submittedName>
</protein>
<keyword evidence="10" id="KW-1185">Reference proteome</keyword>
<comment type="caution">
    <text evidence="9">The sequence shown here is derived from an EMBL/GenBank/DDBJ whole genome shotgun (WGS) entry which is preliminary data.</text>
</comment>
<evidence type="ECO:0000256" key="4">
    <source>
        <dbReference type="ARBA" id="ARBA00022801"/>
    </source>
</evidence>
<comment type="similarity">
    <text evidence="5">Belongs to the YicC/YloC family.</text>
</comment>
<evidence type="ECO:0000256" key="3">
    <source>
        <dbReference type="ARBA" id="ARBA00022759"/>
    </source>
</evidence>
<dbReference type="EMBL" id="PDEQ01000007">
    <property type="protein sequence ID" value="PEN12551.1"/>
    <property type="molecule type" value="Genomic_DNA"/>
</dbReference>
<dbReference type="InterPro" id="IPR005229">
    <property type="entry name" value="YicC/YloC-like"/>
</dbReference>